<dbReference type="Gene3D" id="3.40.50.1820">
    <property type="entry name" value="alpha/beta hydrolase"/>
    <property type="match status" value="1"/>
</dbReference>
<organism evidence="3 4">
    <name type="scientific">Nocardia amamiensis</name>
    <dbReference type="NCBI Taxonomy" id="404578"/>
    <lineage>
        <taxon>Bacteria</taxon>
        <taxon>Bacillati</taxon>
        <taxon>Actinomycetota</taxon>
        <taxon>Actinomycetes</taxon>
        <taxon>Mycobacteriales</taxon>
        <taxon>Nocardiaceae</taxon>
        <taxon>Nocardia</taxon>
    </lineage>
</organism>
<dbReference type="Proteomes" id="UP000702209">
    <property type="component" value="Unassembled WGS sequence"/>
</dbReference>
<keyword evidence="4" id="KW-1185">Reference proteome</keyword>
<evidence type="ECO:0000256" key="1">
    <source>
        <dbReference type="SAM" id="MobiDB-lite"/>
    </source>
</evidence>
<dbReference type="Pfam" id="PF12697">
    <property type="entry name" value="Abhydrolase_6"/>
    <property type="match status" value="1"/>
</dbReference>
<evidence type="ECO:0000259" key="2">
    <source>
        <dbReference type="Pfam" id="PF12697"/>
    </source>
</evidence>
<reference evidence="3 4" key="1">
    <citation type="submission" date="2020-10" db="EMBL/GenBank/DDBJ databases">
        <title>Identification of Nocardia species via Next-generation sequencing and recognition of intraspecies genetic diversity.</title>
        <authorList>
            <person name="Li P."/>
            <person name="Li P."/>
            <person name="Lu B."/>
        </authorList>
    </citation>
    <scope>NUCLEOTIDE SEQUENCE [LARGE SCALE GENOMIC DNA]</scope>
    <source>
        <strain evidence="3 4">BJ06-0157</strain>
    </source>
</reference>
<dbReference type="EMBL" id="JADLQX010000003">
    <property type="protein sequence ID" value="MBF6296885.1"/>
    <property type="molecule type" value="Genomic_DNA"/>
</dbReference>
<feature type="region of interest" description="Disordered" evidence="1">
    <location>
        <begin position="262"/>
        <end position="281"/>
    </location>
</feature>
<gene>
    <name evidence="3" type="ORF">IU459_04920</name>
</gene>
<feature type="domain" description="AB hydrolase-1" evidence="2">
    <location>
        <begin position="81"/>
        <end position="330"/>
    </location>
</feature>
<proteinExistence type="predicted"/>
<dbReference type="RefSeq" id="WP_195128261.1">
    <property type="nucleotide sequence ID" value="NZ_JADLQX010000003.1"/>
</dbReference>
<accession>A0ABS0CL10</accession>
<dbReference type="InterPro" id="IPR000073">
    <property type="entry name" value="AB_hydrolase_1"/>
</dbReference>
<dbReference type="GO" id="GO:0016787">
    <property type="term" value="F:hydrolase activity"/>
    <property type="evidence" value="ECO:0007669"/>
    <property type="project" value="UniProtKB-KW"/>
</dbReference>
<dbReference type="InterPro" id="IPR029058">
    <property type="entry name" value="AB_hydrolase_fold"/>
</dbReference>
<protein>
    <submittedName>
        <fullName evidence="3">Alpha/beta hydrolase</fullName>
    </submittedName>
</protein>
<name>A0ABS0CL10_9NOCA</name>
<evidence type="ECO:0000313" key="4">
    <source>
        <dbReference type="Proteomes" id="UP000702209"/>
    </source>
</evidence>
<comment type="caution">
    <text evidence="3">The sequence shown here is derived from an EMBL/GenBank/DDBJ whole genome shotgun (WGS) entry which is preliminary data.</text>
</comment>
<sequence length="347" mass="37350">MRRRWSAGRVDIRPVIGAVVAAALTLAILPGCATPEGAEHGIHCEEHVFTVRVPAVGAADQRIAGELCTSNGVQPDMPWQVLLHGGAYDRTYWDWPYRPDTYSYVRHAVRVGYATLNLDRLGYGRSSRPDGSMLDFDAGATAVHGVIEQVRMGLLGAEPRAVILNGHSMGGLVATRAARLGGVDAVIVSGIPPRPGGGDRDDRRYGFHPATADPKFADRPWAAGYLTTRPGTRAEAFLYPGVYDPAILPVEEEHKDTLASAELQSVRPRPGERPTGARPAAPEVPTAYVLGRHDTIACADNDCTTDPNSVAADYVVPDSGHSINVSHGARLFYQWTFDWLTGLGLGR</sequence>
<keyword evidence="3" id="KW-0378">Hydrolase</keyword>
<dbReference type="SUPFAM" id="SSF53474">
    <property type="entry name" value="alpha/beta-Hydrolases"/>
    <property type="match status" value="1"/>
</dbReference>
<evidence type="ECO:0000313" key="3">
    <source>
        <dbReference type="EMBL" id="MBF6296885.1"/>
    </source>
</evidence>